<dbReference type="EMBL" id="JAMQJY010000001">
    <property type="protein sequence ID" value="MCM2676319.1"/>
    <property type="molecule type" value="Genomic_DNA"/>
</dbReference>
<proteinExistence type="predicted"/>
<protein>
    <submittedName>
        <fullName evidence="2">YhgE/Pip domain-containing protein</fullName>
    </submittedName>
</protein>
<dbReference type="SUPFAM" id="SSF58104">
    <property type="entry name" value="Methyl-accepting chemotaxis protein (MCP) signaling domain"/>
    <property type="match status" value="1"/>
</dbReference>
<evidence type="ECO:0000313" key="3">
    <source>
        <dbReference type="Proteomes" id="UP001203665"/>
    </source>
</evidence>
<dbReference type="Proteomes" id="UP001203665">
    <property type="component" value="Unassembled WGS sequence"/>
</dbReference>
<evidence type="ECO:0000313" key="2">
    <source>
        <dbReference type="EMBL" id="MCM2676319.1"/>
    </source>
</evidence>
<keyword evidence="3" id="KW-1185">Reference proteome</keyword>
<accession>A0ABT0XM68</accession>
<keyword evidence="1" id="KW-0732">Signal</keyword>
<sequence>MKRLQYMTFATVLVLQPALFASIASAEEETTTGSISSKDEVVYANLNNSGQVNELYIVNALEVNNEGKIIDYGSYDKVLNLTTLADINQTDSNEVEVEAPEGTFYYQGNLSNQTQLPWDFTISYSLNGESLNAEELIGEDGAFELEIDVTQNEEIDPAFFENYLLQISIPLDSSIFSGIEAPEATIANAGQNKQLAFTVMPEEEASYKITADVTNFEMEGIEISALPSSFAIDTPDTEELTGEFDSLTGAISDLNAGLGEVKNGIDELSSGLGQLEDGSASYKNGVSDAANGGTELVAASSDIQSGLLEISEGLNNSDIDMDIGLDEDLFEALDQFSNGMSELGDGIDELNTHYQQAYGALKEAINEIPDHDISEEEIEQLYMDNPESEAIQQLVETYAAAQKAKGTFTAVQEGFEAVQPALEEISSSTTQLEEGLDTFSSSVQEAIQEIDPGEGLNELSNGIKELATQYGSFHNGLKDYTNGVSQLSEGYEDLHSGISRSADGSGELSGGLSEIRDGMSELETATSEIPEQMQQEIDEMISQYDKSDFEAVSFVSEDNNDVIKNVQFVIQTESIKPPEETEETTETEDEPSIWQRFLQLFGLD</sequence>
<reference evidence="2" key="1">
    <citation type="submission" date="2022-06" db="EMBL/GenBank/DDBJ databases">
        <title>Alkalicoccobacillus porphyridii sp. nov., isolated from a marine red alga, Porphyridium purpureum and reclassification of Shouchella plakortidis and Shouchella gibsonii as Alkalicoccobacillus plakortidis comb. nov. and Alkalicoccobacillus gibsonii comb. nov.</title>
        <authorList>
            <person name="Kim K.H."/>
            <person name="Lee J.K."/>
            <person name="Han D.M."/>
            <person name="Baek J.H."/>
            <person name="Jeon C.O."/>
        </authorList>
    </citation>
    <scope>NUCLEOTIDE SEQUENCE</scope>
    <source>
        <strain evidence="2">DSM 19153</strain>
    </source>
</reference>
<dbReference type="RefSeq" id="WP_251608291.1">
    <property type="nucleotide sequence ID" value="NZ_JAMQJY010000001.1"/>
</dbReference>
<dbReference type="InterPro" id="IPR023908">
    <property type="entry name" value="xxxLxxG_rpt"/>
</dbReference>
<organism evidence="2 3">
    <name type="scientific">Alkalicoccobacillus plakortidis</name>
    <dbReference type="NCBI Taxonomy" id="444060"/>
    <lineage>
        <taxon>Bacteria</taxon>
        <taxon>Bacillati</taxon>
        <taxon>Bacillota</taxon>
        <taxon>Bacilli</taxon>
        <taxon>Bacillales</taxon>
        <taxon>Bacillaceae</taxon>
        <taxon>Alkalicoccobacillus</taxon>
    </lineage>
</organism>
<dbReference type="NCBIfam" id="TIGR03057">
    <property type="entry name" value="xxxLxxG_by_4"/>
    <property type="match status" value="1"/>
</dbReference>
<evidence type="ECO:0000256" key="1">
    <source>
        <dbReference type="SAM" id="SignalP"/>
    </source>
</evidence>
<feature type="chain" id="PRO_5046702573" evidence="1">
    <location>
        <begin position="27"/>
        <end position="604"/>
    </location>
</feature>
<gene>
    <name evidence="2" type="ORF">NDM98_13000</name>
</gene>
<feature type="signal peptide" evidence="1">
    <location>
        <begin position="1"/>
        <end position="26"/>
    </location>
</feature>
<name>A0ABT0XM68_9BACI</name>
<dbReference type="Gene3D" id="1.10.287.950">
    <property type="entry name" value="Methyl-accepting chemotaxis protein"/>
    <property type="match status" value="1"/>
</dbReference>
<comment type="caution">
    <text evidence="2">The sequence shown here is derived from an EMBL/GenBank/DDBJ whole genome shotgun (WGS) entry which is preliminary data.</text>
</comment>